<dbReference type="InterPro" id="IPR008207">
    <property type="entry name" value="Sig_transdc_His_kin_Hpt_dom"/>
</dbReference>
<evidence type="ECO:0000256" key="10">
    <source>
        <dbReference type="ARBA" id="ARBA00022989"/>
    </source>
</evidence>
<evidence type="ECO:0000256" key="15">
    <source>
        <dbReference type="PROSITE-ProRule" id="PRU00169"/>
    </source>
</evidence>
<evidence type="ECO:0000256" key="5">
    <source>
        <dbReference type="ARBA" id="ARBA00022553"/>
    </source>
</evidence>
<dbReference type="CDD" id="cd00088">
    <property type="entry name" value="HPT"/>
    <property type="match status" value="1"/>
</dbReference>
<dbReference type="PROSITE" id="PS50109">
    <property type="entry name" value="HIS_KIN"/>
    <property type="match status" value="1"/>
</dbReference>
<dbReference type="Pfam" id="PF01627">
    <property type="entry name" value="Hpt"/>
    <property type="match status" value="1"/>
</dbReference>
<dbReference type="NCBIfam" id="NF008302">
    <property type="entry name" value="PRK11091.1"/>
    <property type="match status" value="1"/>
</dbReference>
<evidence type="ECO:0000256" key="12">
    <source>
        <dbReference type="ARBA" id="ARBA00023136"/>
    </source>
</evidence>
<dbReference type="InterPro" id="IPR003594">
    <property type="entry name" value="HATPase_dom"/>
</dbReference>
<dbReference type="Gene3D" id="1.20.120.160">
    <property type="entry name" value="HPT domain"/>
    <property type="match status" value="1"/>
</dbReference>
<dbReference type="PROSITE" id="PS50110">
    <property type="entry name" value="RESPONSE_REGULATORY"/>
    <property type="match status" value="1"/>
</dbReference>
<dbReference type="Gene3D" id="3.30.450.20">
    <property type="entry name" value="PAS domain"/>
    <property type="match status" value="1"/>
</dbReference>
<dbReference type="InterPro" id="IPR035965">
    <property type="entry name" value="PAS-like_dom_sf"/>
</dbReference>
<dbReference type="SUPFAM" id="SSF52172">
    <property type="entry name" value="CheY-like"/>
    <property type="match status" value="1"/>
</dbReference>
<dbReference type="Gene3D" id="1.10.287.970">
    <property type="entry name" value="His Kinase A (phosphoacceptor) domain"/>
    <property type="match status" value="1"/>
</dbReference>
<keyword evidence="24" id="KW-1185">Reference proteome</keyword>
<gene>
    <name evidence="23" type="ORF">AU512_06995</name>
</gene>
<dbReference type="SMART" id="SM00448">
    <property type="entry name" value="REC"/>
    <property type="match status" value="1"/>
</dbReference>
<keyword evidence="7 17" id="KW-0812">Transmembrane</keyword>
<dbReference type="Gene3D" id="1.10.287.130">
    <property type="match status" value="1"/>
</dbReference>
<dbReference type="InterPro" id="IPR005467">
    <property type="entry name" value="His_kinase_dom"/>
</dbReference>
<evidence type="ECO:0000259" key="22">
    <source>
        <dbReference type="PROSITE" id="PS50894"/>
    </source>
</evidence>
<dbReference type="InterPro" id="IPR004358">
    <property type="entry name" value="Sig_transdc_His_kin-like_C"/>
</dbReference>
<dbReference type="SUPFAM" id="SSF55874">
    <property type="entry name" value="ATPase domain of HSP90 chaperone/DNA topoisomerase II/histidine kinase"/>
    <property type="match status" value="1"/>
</dbReference>
<evidence type="ECO:0000256" key="8">
    <source>
        <dbReference type="ARBA" id="ARBA00022777"/>
    </source>
</evidence>
<accession>A0ABX3XHJ5</accession>
<dbReference type="Proteomes" id="UP000194040">
    <property type="component" value="Unassembled WGS sequence"/>
</dbReference>
<dbReference type="SUPFAM" id="SSF55785">
    <property type="entry name" value="PYP-like sensor domain (PAS domain)"/>
    <property type="match status" value="1"/>
</dbReference>
<evidence type="ECO:0000256" key="2">
    <source>
        <dbReference type="ARBA" id="ARBA00004429"/>
    </source>
</evidence>
<dbReference type="EC" id="2.7.13.3" evidence="13"/>
<keyword evidence="9 13" id="KW-0067">ATP-binding</keyword>
<comment type="caution">
    <text evidence="23">The sequence shown here is derived from an EMBL/GenBank/DDBJ whole genome shotgun (WGS) entry which is preliminary data.</text>
</comment>
<feature type="domain" description="Response regulatory" evidence="19">
    <location>
        <begin position="527"/>
        <end position="643"/>
    </location>
</feature>
<dbReference type="InterPro" id="IPR011006">
    <property type="entry name" value="CheY-like_superfamily"/>
</dbReference>
<dbReference type="CDD" id="cd16922">
    <property type="entry name" value="HATPase_EvgS-ArcB-TorS-like"/>
    <property type="match status" value="1"/>
</dbReference>
<dbReference type="NCBIfam" id="TIGR00229">
    <property type="entry name" value="sensory_box"/>
    <property type="match status" value="1"/>
</dbReference>
<evidence type="ECO:0000259" key="21">
    <source>
        <dbReference type="PROSITE" id="PS50113"/>
    </source>
</evidence>
<feature type="domain" description="Histidine kinase" evidence="18">
    <location>
        <begin position="289"/>
        <end position="507"/>
    </location>
</feature>
<dbReference type="SUPFAM" id="SSF47384">
    <property type="entry name" value="Homodimeric domain of signal transducing histidine kinase"/>
    <property type="match status" value="1"/>
</dbReference>
<dbReference type="SMART" id="SM00091">
    <property type="entry name" value="PAS"/>
    <property type="match status" value="1"/>
</dbReference>
<dbReference type="CDD" id="cd00130">
    <property type="entry name" value="PAS"/>
    <property type="match status" value="1"/>
</dbReference>
<dbReference type="CDD" id="cd00082">
    <property type="entry name" value="HisKA"/>
    <property type="match status" value="1"/>
</dbReference>
<dbReference type="PANTHER" id="PTHR43047">
    <property type="entry name" value="TWO-COMPONENT HISTIDINE PROTEIN KINASE"/>
    <property type="match status" value="1"/>
</dbReference>
<dbReference type="InterPro" id="IPR000014">
    <property type="entry name" value="PAS"/>
</dbReference>
<keyword evidence="16" id="KW-0175">Coiled coil</keyword>
<dbReference type="SMART" id="SM00073">
    <property type="entry name" value="HPT"/>
    <property type="match status" value="1"/>
</dbReference>
<keyword evidence="13" id="KW-0804">Transcription</keyword>
<dbReference type="GO" id="GO:0016301">
    <property type="term" value="F:kinase activity"/>
    <property type="evidence" value="ECO:0007669"/>
    <property type="project" value="UniProtKB-KW"/>
</dbReference>
<feature type="domain" description="PAS" evidence="20">
    <location>
        <begin position="153"/>
        <end position="223"/>
    </location>
</feature>
<keyword evidence="10 17" id="KW-1133">Transmembrane helix</keyword>
<dbReference type="InterPro" id="IPR036890">
    <property type="entry name" value="HATPase_C_sf"/>
</dbReference>
<dbReference type="SMART" id="SM00388">
    <property type="entry name" value="HisKA"/>
    <property type="match status" value="1"/>
</dbReference>
<feature type="transmembrane region" description="Helical" evidence="17">
    <location>
        <begin position="58"/>
        <end position="77"/>
    </location>
</feature>
<dbReference type="PRINTS" id="PR00344">
    <property type="entry name" value="BCTRLSENSOR"/>
</dbReference>
<dbReference type="Pfam" id="PF00072">
    <property type="entry name" value="Response_reg"/>
    <property type="match status" value="1"/>
</dbReference>
<name>A0ABX3XHJ5_9GAMM</name>
<evidence type="ECO:0000256" key="7">
    <source>
        <dbReference type="ARBA" id="ARBA00022692"/>
    </source>
</evidence>
<dbReference type="EMBL" id="LUTQ01000015">
    <property type="protein sequence ID" value="OSN10764.1"/>
    <property type="molecule type" value="Genomic_DNA"/>
</dbReference>
<proteinExistence type="predicted"/>
<dbReference type="PROSITE" id="PS50113">
    <property type="entry name" value="PAC"/>
    <property type="match status" value="1"/>
</dbReference>
<evidence type="ECO:0000256" key="9">
    <source>
        <dbReference type="ARBA" id="ARBA00022840"/>
    </source>
</evidence>
<protein>
    <recommendedName>
        <fullName evidence="13">Aerobic respiration control sensor protein</fullName>
        <ecNumber evidence="13">2.7.13.3</ecNumber>
    </recommendedName>
</protein>
<dbReference type="Pfam" id="PF00512">
    <property type="entry name" value="HisKA"/>
    <property type="match status" value="1"/>
</dbReference>
<reference evidence="23 24" key="1">
    <citation type="submission" date="2016-02" db="EMBL/GenBank/DDBJ databases">
        <title>Species-wide whole genome sequencing reveals diversity, host range in Lonsdalea quercina.</title>
        <authorList>
            <person name="Li Y."/>
        </authorList>
    </citation>
    <scope>NUCLEOTIDE SEQUENCE [LARGE SCALE GENOMIC DNA]</scope>
    <source>
        <strain evidence="23 24">LMG 26265</strain>
    </source>
</reference>
<feature type="coiled-coil region" evidence="16">
    <location>
        <begin position="77"/>
        <end position="156"/>
    </location>
</feature>
<dbReference type="Gene3D" id="3.30.565.10">
    <property type="entry name" value="Histidine kinase-like ATPase, C-terminal domain"/>
    <property type="match status" value="1"/>
</dbReference>
<evidence type="ECO:0000259" key="18">
    <source>
        <dbReference type="PROSITE" id="PS50109"/>
    </source>
</evidence>
<feature type="modified residue" description="4-aspartylphosphate" evidence="15">
    <location>
        <position position="576"/>
    </location>
</feature>
<keyword evidence="11 13" id="KW-0902">Two-component regulatory system</keyword>
<feature type="domain" description="HPt" evidence="22">
    <location>
        <begin position="681"/>
        <end position="774"/>
    </location>
</feature>
<dbReference type="InterPro" id="IPR001789">
    <property type="entry name" value="Sig_transdc_resp-reg_receiver"/>
</dbReference>
<dbReference type="Pfam" id="PF00989">
    <property type="entry name" value="PAS"/>
    <property type="match status" value="1"/>
</dbReference>
<dbReference type="Gene3D" id="3.40.50.2300">
    <property type="match status" value="1"/>
</dbReference>
<feature type="domain" description="PAC" evidence="21">
    <location>
        <begin position="226"/>
        <end position="278"/>
    </location>
</feature>
<keyword evidence="6 13" id="KW-0808">Transferase</keyword>
<dbReference type="InterPro" id="IPR040642">
    <property type="entry name" value="HKR_ArcB_TM"/>
</dbReference>
<dbReference type="InterPro" id="IPR003661">
    <property type="entry name" value="HisK_dim/P_dom"/>
</dbReference>
<dbReference type="CDD" id="cd17546">
    <property type="entry name" value="REC_hyHK_CKI1_RcsC-like"/>
    <property type="match status" value="1"/>
</dbReference>
<dbReference type="PROSITE" id="PS50112">
    <property type="entry name" value="PAS"/>
    <property type="match status" value="1"/>
</dbReference>
<comment type="subcellular location">
    <subcellularLocation>
        <location evidence="2 13">Cell inner membrane</location>
        <topology evidence="2 13">Multi-pass membrane protein</topology>
    </subcellularLocation>
</comment>
<keyword evidence="8 13" id="KW-0418">Kinase</keyword>
<evidence type="ECO:0000259" key="19">
    <source>
        <dbReference type="PROSITE" id="PS50110"/>
    </source>
</evidence>
<evidence type="ECO:0000259" key="20">
    <source>
        <dbReference type="PROSITE" id="PS50112"/>
    </source>
</evidence>
<dbReference type="RefSeq" id="WP_094100753.1">
    <property type="nucleotide sequence ID" value="NZ_LUTQ01000015.1"/>
</dbReference>
<evidence type="ECO:0000256" key="4">
    <source>
        <dbReference type="ARBA" id="ARBA00022519"/>
    </source>
</evidence>
<dbReference type="SUPFAM" id="SSF47226">
    <property type="entry name" value="Histidine-containing phosphotransfer domain, HPT domain"/>
    <property type="match status" value="1"/>
</dbReference>
<dbReference type="InterPro" id="IPR036641">
    <property type="entry name" value="HPT_dom_sf"/>
</dbReference>
<dbReference type="InterPro" id="IPR036097">
    <property type="entry name" value="HisK_dim/P_sf"/>
</dbReference>
<dbReference type="Pfam" id="PF18415">
    <property type="entry name" value="HKR_ArcB_TM"/>
    <property type="match status" value="1"/>
</dbReference>
<dbReference type="SMART" id="SM00387">
    <property type="entry name" value="HATPase_c"/>
    <property type="match status" value="1"/>
</dbReference>
<evidence type="ECO:0000256" key="6">
    <source>
        <dbReference type="ARBA" id="ARBA00022679"/>
    </source>
</evidence>
<keyword evidence="3 13" id="KW-1003">Cell membrane</keyword>
<evidence type="ECO:0000256" key="1">
    <source>
        <dbReference type="ARBA" id="ARBA00000085"/>
    </source>
</evidence>
<keyword evidence="4 13" id="KW-0997">Cell inner membrane</keyword>
<feature type="transmembrane region" description="Helical" evidence="17">
    <location>
        <begin position="20"/>
        <end position="46"/>
    </location>
</feature>
<dbReference type="PIRSF" id="PIRSF003182">
    <property type="entry name" value="ArcB"/>
    <property type="match status" value="1"/>
</dbReference>
<organism evidence="23 24">
    <name type="scientific">Lonsdalea iberica</name>
    <dbReference type="NCBI Taxonomy" id="1082703"/>
    <lineage>
        <taxon>Bacteria</taxon>
        <taxon>Pseudomonadati</taxon>
        <taxon>Pseudomonadota</taxon>
        <taxon>Gammaproteobacteria</taxon>
        <taxon>Enterobacterales</taxon>
        <taxon>Pectobacteriaceae</taxon>
        <taxon>Lonsdalea</taxon>
    </lineage>
</organism>
<dbReference type="PROSITE" id="PS50894">
    <property type="entry name" value="HPT"/>
    <property type="match status" value="1"/>
</dbReference>
<keyword evidence="5 15" id="KW-0597">Phosphoprotein</keyword>
<feature type="modified residue" description="Phosphohistidine" evidence="14">
    <location>
        <position position="720"/>
    </location>
</feature>
<comment type="catalytic activity">
    <reaction evidence="1 13">
        <text>ATP + protein L-histidine = ADP + protein N-phospho-L-histidine.</text>
        <dbReference type="EC" id="2.7.13.3"/>
    </reaction>
</comment>
<evidence type="ECO:0000256" key="11">
    <source>
        <dbReference type="ARBA" id="ARBA00023012"/>
    </source>
</evidence>
<dbReference type="InterPro" id="IPR013767">
    <property type="entry name" value="PAS_fold"/>
</dbReference>
<sequence length="781" mass="88009">MKQIRLLAQYYVDLMVRLGLVRFSILLASALVLLALVVQMAVTMLLSGQVERIDVVRSIFFGLLITPWAVYFLSVVVEQLEESRQRLSRLVAKLEVMRHRDQDLNAKLQNNIAQLNQEITDRIKAEKSRLEMLSKLREEMARREQAQVELEQQSALLRSFLDASPDLVYYRNENKAFSGCNRAMELLLGKSQKQMIGLTPFDVYPQDIAAKVVETDEKVFRHNVSLTYEQWLVYPDGRKSCFELRKVPFYDRQGKRHGLMGFGRDITERKRYQDALEKASREKTTFISTISHELRTPLNGIVGLSRILLDTHLDAEQRKYLKTIHVSAITLGNIFNDVIEMDKQERRKVQLDNQPVDFIGFVADLENLGGLLAEPKGLQLEMVLEQPLPKSLITDGTRLRQILWNLLSNAVKFTQKGKVVIRVGHDQHDVLRFEVADSGMGIPNDELEKIFSMYYQVKDQNGGKPATGTGIGLAVSKRLAQNMGGDIQVASKLGEGSRFTLTVSAPIVEEAATNENGDETLPLPALHVLLVEDIELNVVVARSVLEKLGSSVDVAMTGREALAMFDPDEFDLVLLDIQLPDMTGLDVARELRARYGQQTLPPLVALTANVLKDKKDYLDAGMDDVLSKPLAVPALTAIIKQYWDTPENSEPEATADEMVDASAAESMLDVAMLQQYLDLVGPSLIHQSLEMFEQMMPSYLAVLESNMTARDQKGIAEEGHKIKGAAGSVGLRHLQQVAQQIQTTTLPAWWDNVHEWIDELKQDWRHDVDVLKAWVDQAEKK</sequence>
<evidence type="ECO:0000256" key="16">
    <source>
        <dbReference type="SAM" id="Coils"/>
    </source>
</evidence>
<keyword evidence="12 13" id="KW-0472">Membrane</keyword>
<dbReference type="InterPro" id="IPR027460">
    <property type="entry name" value="ArcB_TM_sf"/>
</dbReference>
<evidence type="ECO:0000256" key="14">
    <source>
        <dbReference type="PROSITE-ProRule" id="PRU00110"/>
    </source>
</evidence>
<dbReference type="Pfam" id="PF02518">
    <property type="entry name" value="HATPase_c"/>
    <property type="match status" value="1"/>
</dbReference>
<dbReference type="InterPro" id="IPR014409">
    <property type="entry name" value="Sig_transdc_His_kin_hyb_ArcB"/>
</dbReference>
<evidence type="ECO:0000313" key="24">
    <source>
        <dbReference type="Proteomes" id="UP000194040"/>
    </source>
</evidence>
<keyword evidence="13" id="KW-0547">Nucleotide-binding</keyword>
<evidence type="ECO:0000256" key="17">
    <source>
        <dbReference type="SAM" id="Phobius"/>
    </source>
</evidence>
<evidence type="ECO:0000256" key="13">
    <source>
        <dbReference type="PIRNR" id="PIRNR003182"/>
    </source>
</evidence>
<dbReference type="InterPro" id="IPR000700">
    <property type="entry name" value="PAS-assoc_C"/>
</dbReference>
<evidence type="ECO:0000256" key="3">
    <source>
        <dbReference type="ARBA" id="ARBA00022475"/>
    </source>
</evidence>
<keyword evidence="13" id="KW-0805">Transcription regulation</keyword>
<evidence type="ECO:0000313" key="23">
    <source>
        <dbReference type="EMBL" id="OSN10764.1"/>
    </source>
</evidence>